<dbReference type="OrthoDB" id="1747743at2759"/>
<comment type="caution">
    <text evidence="2">The sequence shown here is derived from an EMBL/GenBank/DDBJ whole genome shotgun (WGS) entry which is preliminary data.</text>
</comment>
<protein>
    <recommendedName>
        <fullName evidence="4">Retrotransposon gag domain-containing protein</fullName>
    </recommendedName>
</protein>
<proteinExistence type="predicted"/>
<organism evidence="2 3">
    <name type="scientific">Mucuna pruriens</name>
    <name type="common">Velvet bean</name>
    <name type="synonym">Dolichos pruriens</name>
    <dbReference type="NCBI Taxonomy" id="157652"/>
    <lineage>
        <taxon>Eukaryota</taxon>
        <taxon>Viridiplantae</taxon>
        <taxon>Streptophyta</taxon>
        <taxon>Embryophyta</taxon>
        <taxon>Tracheophyta</taxon>
        <taxon>Spermatophyta</taxon>
        <taxon>Magnoliopsida</taxon>
        <taxon>eudicotyledons</taxon>
        <taxon>Gunneridae</taxon>
        <taxon>Pentapetalae</taxon>
        <taxon>rosids</taxon>
        <taxon>fabids</taxon>
        <taxon>Fabales</taxon>
        <taxon>Fabaceae</taxon>
        <taxon>Papilionoideae</taxon>
        <taxon>50 kb inversion clade</taxon>
        <taxon>NPAAA clade</taxon>
        <taxon>indigoferoid/millettioid clade</taxon>
        <taxon>Phaseoleae</taxon>
        <taxon>Mucuna</taxon>
    </lineage>
</organism>
<dbReference type="PANTHER" id="PTHR35046">
    <property type="entry name" value="ZINC KNUCKLE (CCHC-TYPE) FAMILY PROTEIN"/>
    <property type="match status" value="1"/>
</dbReference>
<feature type="non-terminal residue" evidence="2">
    <location>
        <position position="1"/>
    </location>
</feature>
<dbReference type="PANTHER" id="PTHR35046:SF9">
    <property type="entry name" value="RNA-DIRECTED DNA POLYMERASE"/>
    <property type="match status" value="1"/>
</dbReference>
<evidence type="ECO:0000313" key="3">
    <source>
        <dbReference type="Proteomes" id="UP000257109"/>
    </source>
</evidence>
<keyword evidence="3" id="KW-1185">Reference proteome</keyword>
<evidence type="ECO:0008006" key="4">
    <source>
        <dbReference type="Google" id="ProtNLM"/>
    </source>
</evidence>
<dbReference type="AlphaFoldDB" id="A0A371FPS2"/>
<accession>A0A371FPS2</accession>
<sequence>MSRMRREPYESWGELKRLMKERFVPSYYTRDIYNKLERLSRVQECERVPYGDGDGDGPDESLNSGASGEIVYPNISSPSNLISCNDLVRGEGLVVDKQVALAFTLRNCKDEVVYDVVPMEATYILLDRPQQYDRRVTNDEVTNMFTFEHIG</sequence>
<dbReference type="EMBL" id="QJKJ01008250">
    <property type="protein sequence ID" value="RDX80337.1"/>
    <property type="molecule type" value="Genomic_DNA"/>
</dbReference>
<gene>
    <name evidence="2" type="ORF">CR513_39125</name>
</gene>
<name>A0A371FPS2_MUCPR</name>
<evidence type="ECO:0000256" key="1">
    <source>
        <dbReference type="SAM" id="MobiDB-lite"/>
    </source>
</evidence>
<reference evidence="2" key="1">
    <citation type="submission" date="2018-05" db="EMBL/GenBank/DDBJ databases">
        <title>Draft genome of Mucuna pruriens seed.</title>
        <authorList>
            <person name="Nnadi N.E."/>
            <person name="Vos R."/>
            <person name="Hasami M.H."/>
            <person name="Devisetty U.K."/>
            <person name="Aguiy J.C."/>
        </authorList>
    </citation>
    <scope>NUCLEOTIDE SEQUENCE [LARGE SCALE GENOMIC DNA]</scope>
    <source>
        <strain evidence="2">JCA_2017</strain>
    </source>
</reference>
<feature type="region of interest" description="Disordered" evidence="1">
    <location>
        <begin position="47"/>
        <end position="70"/>
    </location>
</feature>
<dbReference type="Proteomes" id="UP000257109">
    <property type="component" value="Unassembled WGS sequence"/>
</dbReference>
<evidence type="ECO:0000313" key="2">
    <source>
        <dbReference type="EMBL" id="RDX80337.1"/>
    </source>
</evidence>